<evidence type="ECO:0000256" key="3">
    <source>
        <dbReference type="ARBA" id="ARBA00022679"/>
    </source>
</evidence>
<evidence type="ECO:0000256" key="1">
    <source>
        <dbReference type="ARBA" id="ARBA00006594"/>
    </source>
</evidence>
<dbReference type="GO" id="GO:0032259">
    <property type="term" value="P:methylation"/>
    <property type="evidence" value="ECO:0007669"/>
    <property type="project" value="UniProtKB-KW"/>
</dbReference>
<comment type="similarity">
    <text evidence="1">Belongs to the N(4)/N(6)-methyltransferase family.</text>
</comment>
<keyword evidence="7" id="KW-1185">Reference proteome</keyword>
<dbReference type="PIRSF" id="PIRSF015855">
    <property type="entry name" value="TypeIII_Mtase_mKpnI"/>
    <property type="match status" value="1"/>
</dbReference>
<proteinExistence type="inferred from homology"/>
<reference evidence="6 7" key="1">
    <citation type="submission" date="2016-01" db="EMBL/GenBank/DDBJ databases">
        <title>Draft genome sequences of Microbacterium laevaniformans LCDC 91-0039 and the type strain of Microbacterium hominis LCDC 84-209.</title>
        <authorList>
            <person name="Bernier A.-M."/>
            <person name="Bernard K."/>
        </authorList>
    </citation>
    <scope>NUCLEOTIDE SEQUENCE [LARGE SCALE GENOMIC DNA]</scope>
    <source>
        <strain evidence="6 7">LCDC 91-0039</strain>
    </source>
</reference>
<evidence type="ECO:0000313" key="7">
    <source>
        <dbReference type="Proteomes" id="UP000075357"/>
    </source>
</evidence>
<dbReference type="InterPro" id="IPR029063">
    <property type="entry name" value="SAM-dependent_MTases_sf"/>
</dbReference>
<dbReference type="AlphaFoldDB" id="A0A150HI44"/>
<dbReference type="EMBL" id="LRAD01000007">
    <property type="protein sequence ID" value="KXZ61799.1"/>
    <property type="molecule type" value="Genomic_DNA"/>
</dbReference>
<dbReference type="STRING" id="36807.Mlaev_00171"/>
<dbReference type="Pfam" id="PF01555">
    <property type="entry name" value="N6_N4_Mtase"/>
    <property type="match status" value="1"/>
</dbReference>
<evidence type="ECO:0000313" key="6">
    <source>
        <dbReference type="EMBL" id="KXZ61799.1"/>
    </source>
</evidence>
<dbReference type="GO" id="GO:0003677">
    <property type="term" value="F:DNA binding"/>
    <property type="evidence" value="ECO:0007669"/>
    <property type="project" value="InterPro"/>
</dbReference>
<evidence type="ECO:0000256" key="2">
    <source>
        <dbReference type="ARBA" id="ARBA00022603"/>
    </source>
</evidence>
<comment type="caution">
    <text evidence="6">The sequence shown here is derived from an EMBL/GenBank/DDBJ whole genome shotgun (WGS) entry which is preliminary data.</text>
</comment>
<gene>
    <name evidence="6" type="ORF">Mlaev_00171</name>
</gene>
<name>A0A150HI44_9MICO</name>
<dbReference type="InterPro" id="IPR002941">
    <property type="entry name" value="DNA_methylase_N4/N6"/>
</dbReference>
<dbReference type="InterPro" id="IPR002052">
    <property type="entry name" value="DNA_methylase_N6_adenine_CS"/>
</dbReference>
<keyword evidence="4" id="KW-0949">S-adenosyl-L-methionine</keyword>
<dbReference type="PRINTS" id="PR00506">
    <property type="entry name" value="D21N6MTFRASE"/>
</dbReference>
<dbReference type="Gene3D" id="3.40.50.150">
    <property type="entry name" value="Vaccinia Virus protein VP39"/>
    <property type="match status" value="1"/>
</dbReference>
<dbReference type="Proteomes" id="UP000075357">
    <property type="component" value="Unassembled WGS sequence"/>
</dbReference>
<feature type="domain" description="DNA methylase N-4/N-6" evidence="5">
    <location>
        <begin position="122"/>
        <end position="445"/>
    </location>
</feature>
<dbReference type="InterPro" id="IPR002295">
    <property type="entry name" value="N4/N6-MTase_EcoPI_Mod-like"/>
</dbReference>
<keyword evidence="2 6" id="KW-0489">Methyltransferase</keyword>
<evidence type="ECO:0000259" key="5">
    <source>
        <dbReference type="Pfam" id="PF01555"/>
    </source>
</evidence>
<keyword evidence="3" id="KW-0808">Transferase</keyword>
<organism evidence="6 7">
    <name type="scientific">Microbacterium laevaniformans</name>
    <dbReference type="NCBI Taxonomy" id="36807"/>
    <lineage>
        <taxon>Bacteria</taxon>
        <taxon>Bacillati</taxon>
        <taxon>Actinomycetota</taxon>
        <taxon>Actinomycetes</taxon>
        <taxon>Micrococcales</taxon>
        <taxon>Microbacteriaceae</taxon>
        <taxon>Microbacterium</taxon>
    </lineage>
</organism>
<dbReference type="PATRIC" id="fig|36807.3.peg.176"/>
<accession>A0A150HI44</accession>
<dbReference type="GO" id="GO:0008170">
    <property type="term" value="F:N-methyltransferase activity"/>
    <property type="evidence" value="ECO:0007669"/>
    <property type="project" value="InterPro"/>
</dbReference>
<dbReference type="PROSITE" id="PS00092">
    <property type="entry name" value="N6_MTASE"/>
    <property type="match status" value="1"/>
</dbReference>
<evidence type="ECO:0000256" key="4">
    <source>
        <dbReference type="ARBA" id="ARBA00022691"/>
    </source>
</evidence>
<dbReference type="SUPFAM" id="SSF53335">
    <property type="entry name" value="S-adenosyl-L-methionine-dependent methyltransferases"/>
    <property type="match status" value="1"/>
</dbReference>
<sequence length="653" mass="72830">MEDQLDVDTAQMEANHLVMESEIDRNRRALQQLFPEAYCDGQLDLDVLLQLTGSEAQDPSERYGLAWFGKRSARQVALEPSLGTLRPAPDESVEWTSTRNLFVEGDNLEVLKLLQKSHYARVKMIYIDPPYNTGSDLIYRDNFRDGITAYRVATGQVDESGLSISSASETAGRLHTAWLNMMYPRLKLARNLLRNDGVLFMSIDEREIGNARLLLSEIFGEQNAICEFIWHAKRGGGSDKGGVVSEHEYVLCYARDASRQPLGNVQVEAASLDRVDEIGPYRRGRELNKWGANSLRRDRETMFFPIPGPNGEDVFPIRNDGKEGRWRRGHKQMMATVSRGDADFVPREDGSFTVYEKIRNTDRRAKPHRTMLGDVGQTADGTKAIKALFDQEEVFDFTKPPSLIKALIKLAAPPEPDHDGQTDFIILDFFAGSGTTAEAVMELNAEEESDLRFVLVQFPERLDFQSSKQSAAAALCEAMGRPANIAELAMERVRRAGQAIRAKHSEWAGDSGFRLLRLDSSNLQQWDSQTSDIEATLLANLDHVRPGRSANDLLFEALLRLGIDPSAHIQLRSVGGHDAYVVAEGPLIAYLGEKYENAEVDAVAQEIVELAQEISDSRDVTVILRDTAFRDDVAKANLLAALEQGSITNVKTI</sequence>
<dbReference type="REBASE" id="167596">
    <property type="entry name" value="M.Mla39ORF171P"/>
</dbReference>
<protein>
    <submittedName>
        <fullName evidence="6">DNA methylase</fullName>
    </submittedName>
</protein>